<sequence length="109" mass="11845">MRQEMELAKAELKQSATQAGKGAGMFTGAAVAGHMVLLFLSLTLMWWLGDALDHWAWGALIVAVLWGIAAAVLAMRGKKEMKEVRGIPDTTATVKKIPDALKPDEEARR</sequence>
<keyword evidence="3" id="KW-1185">Reference proteome</keyword>
<keyword evidence="1" id="KW-1133">Transmembrane helix</keyword>
<dbReference type="InterPro" id="IPR009937">
    <property type="entry name" value="Phage_holin_3_6"/>
</dbReference>
<dbReference type="Pfam" id="PF07332">
    <property type="entry name" value="Phage_holin_3_6"/>
    <property type="match status" value="1"/>
</dbReference>
<proteinExistence type="predicted"/>
<organism evidence="2 3">
    <name type="scientific">Cellulomonas fimi</name>
    <dbReference type="NCBI Taxonomy" id="1708"/>
    <lineage>
        <taxon>Bacteria</taxon>
        <taxon>Bacillati</taxon>
        <taxon>Actinomycetota</taxon>
        <taxon>Actinomycetes</taxon>
        <taxon>Micrococcales</taxon>
        <taxon>Cellulomonadaceae</taxon>
        <taxon>Cellulomonas</taxon>
    </lineage>
</organism>
<gene>
    <name evidence="2" type="ORF">HIR71_06225</name>
</gene>
<accession>A0A7Y0LXK2</accession>
<evidence type="ECO:0000313" key="2">
    <source>
        <dbReference type="EMBL" id="NMR19820.1"/>
    </source>
</evidence>
<dbReference type="AlphaFoldDB" id="A0A7Y0LXK2"/>
<name>A0A7Y0LXK2_CELFI</name>
<feature type="transmembrane region" description="Helical" evidence="1">
    <location>
        <begin position="54"/>
        <end position="75"/>
    </location>
</feature>
<feature type="transmembrane region" description="Helical" evidence="1">
    <location>
        <begin position="23"/>
        <end position="48"/>
    </location>
</feature>
<keyword evidence="1" id="KW-0812">Transmembrane</keyword>
<dbReference type="EMBL" id="JABCJJ010000007">
    <property type="protein sequence ID" value="NMR19820.1"/>
    <property type="molecule type" value="Genomic_DNA"/>
</dbReference>
<protein>
    <submittedName>
        <fullName evidence="2">Phage holin family protein</fullName>
    </submittedName>
</protein>
<dbReference type="Proteomes" id="UP000562124">
    <property type="component" value="Unassembled WGS sequence"/>
</dbReference>
<evidence type="ECO:0000313" key="3">
    <source>
        <dbReference type="Proteomes" id="UP000562124"/>
    </source>
</evidence>
<comment type="caution">
    <text evidence="2">The sequence shown here is derived from an EMBL/GenBank/DDBJ whole genome shotgun (WGS) entry which is preliminary data.</text>
</comment>
<reference evidence="2 3" key="1">
    <citation type="submission" date="2020-04" db="EMBL/GenBank/DDBJ databases">
        <title>Sequencing and Assembly of C. fimi.</title>
        <authorList>
            <person name="Ramsey A.R."/>
        </authorList>
    </citation>
    <scope>NUCLEOTIDE SEQUENCE [LARGE SCALE GENOMIC DNA]</scope>
    <source>
        <strain evidence="2 3">SB</strain>
    </source>
</reference>
<evidence type="ECO:0000256" key="1">
    <source>
        <dbReference type="SAM" id="Phobius"/>
    </source>
</evidence>
<keyword evidence="1" id="KW-0472">Membrane</keyword>